<dbReference type="SUPFAM" id="SSF53383">
    <property type="entry name" value="PLP-dependent transferases"/>
    <property type="match status" value="1"/>
</dbReference>
<evidence type="ECO:0000256" key="5">
    <source>
        <dbReference type="ARBA" id="ARBA00022898"/>
    </source>
</evidence>
<dbReference type="EC" id="2.6.1.9" evidence="8"/>
<evidence type="ECO:0000256" key="4">
    <source>
        <dbReference type="ARBA" id="ARBA00022679"/>
    </source>
</evidence>
<keyword evidence="4 8" id="KW-0808">Transferase</keyword>
<comment type="similarity">
    <text evidence="2">Belongs to the class-II pyridoxal-phosphate-dependent aminotransferase family. Histidinol-phosphate aminotransferase subfamily.</text>
</comment>
<dbReference type="PANTHER" id="PTHR43643">
    <property type="entry name" value="HISTIDINOL-PHOSPHATE AMINOTRANSFERASE 2"/>
    <property type="match status" value="1"/>
</dbReference>
<feature type="domain" description="Aminotransferase class I/classII large" evidence="7">
    <location>
        <begin position="43"/>
        <end position="366"/>
    </location>
</feature>
<reference evidence="8 9" key="1">
    <citation type="submission" date="2018-06" db="EMBL/GenBank/DDBJ databases">
        <authorList>
            <consortium name="Pathogen Informatics"/>
            <person name="Doyle S."/>
        </authorList>
    </citation>
    <scope>NUCLEOTIDE SEQUENCE [LARGE SCALE GENOMIC DNA]</scope>
    <source>
        <strain evidence="8 9">NCTC10738</strain>
    </source>
</reference>
<keyword evidence="3 8" id="KW-0032">Aminotransferase</keyword>
<dbReference type="InterPro" id="IPR015421">
    <property type="entry name" value="PyrdxlP-dep_Trfase_major"/>
</dbReference>
<dbReference type="InterPro" id="IPR015422">
    <property type="entry name" value="PyrdxlP-dep_Trfase_small"/>
</dbReference>
<dbReference type="Proteomes" id="UP000254069">
    <property type="component" value="Unassembled WGS sequence"/>
</dbReference>
<keyword evidence="5 6" id="KW-0663">Pyridoxal phosphate</keyword>
<dbReference type="AlphaFoldDB" id="A0A380AFR3"/>
<dbReference type="Gene3D" id="3.90.1150.10">
    <property type="entry name" value="Aspartate Aminotransferase, domain 1"/>
    <property type="match status" value="1"/>
</dbReference>
<dbReference type="PANTHER" id="PTHR43643:SF3">
    <property type="entry name" value="HISTIDINOL-PHOSPHATE AMINOTRANSFERASE"/>
    <property type="match status" value="1"/>
</dbReference>
<dbReference type="InterPro" id="IPR006311">
    <property type="entry name" value="TAT_signal"/>
</dbReference>
<sequence length="377" mass="40730">MQLSRRHFIQAGLAGTALGLSGCSNFSLSSQEQAQATVSKGPLALNFNENPLGMPSSAREAIMQHMGEAHLYPDSARQALLKRLASYHGVSQEQLIYGNGSSEVLKFAIDAMASAHCQLVMPKPTFDIVADYAKARGLKVTEVPLTAELQTDIAAMQAAVAAHPGPSIVYLCNPNNPTGLLLPKAPVAQWLAKASPALQFIIDEAYGEYAGSDFQSALPFIQNGQKHTVLTKTFSKAWGMAGLRAGYAIAAPEMIAAMRAQASFDNANLFALYGAAAVLDDSAWLAQTRRNNLEAGAIIIATLKLLGLDYLPLNASFIFHRIKGNNEDYRKRMQQAGILVGRTFPGLEGWNRLTLGTPMQMQQVAKEMQRLRLEGLL</sequence>
<organism evidence="8 9">
    <name type="scientific">Shewanella algae</name>
    <dbReference type="NCBI Taxonomy" id="38313"/>
    <lineage>
        <taxon>Bacteria</taxon>
        <taxon>Pseudomonadati</taxon>
        <taxon>Pseudomonadota</taxon>
        <taxon>Gammaproteobacteria</taxon>
        <taxon>Alteromonadales</taxon>
        <taxon>Shewanellaceae</taxon>
        <taxon>Shewanella</taxon>
    </lineage>
</organism>
<dbReference type="CDD" id="cd00609">
    <property type="entry name" value="AAT_like"/>
    <property type="match status" value="1"/>
</dbReference>
<accession>A0A380AFR3</accession>
<dbReference type="InterPro" id="IPR001917">
    <property type="entry name" value="Aminotrans_II_pyridoxalP_BS"/>
</dbReference>
<dbReference type="Pfam" id="PF00155">
    <property type="entry name" value="Aminotran_1_2"/>
    <property type="match status" value="1"/>
</dbReference>
<dbReference type="InterPro" id="IPR015424">
    <property type="entry name" value="PyrdxlP-dep_Trfase"/>
</dbReference>
<dbReference type="PROSITE" id="PS51257">
    <property type="entry name" value="PROKAR_LIPOPROTEIN"/>
    <property type="match status" value="1"/>
</dbReference>
<evidence type="ECO:0000313" key="9">
    <source>
        <dbReference type="Proteomes" id="UP000254069"/>
    </source>
</evidence>
<dbReference type="InterPro" id="IPR004839">
    <property type="entry name" value="Aminotransferase_I/II_large"/>
</dbReference>
<evidence type="ECO:0000256" key="2">
    <source>
        <dbReference type="ARBA" id="ARBA00007970"/>
    </source>
</evidence>
<protein>
    <submittedName>
        <fullName evidence="8">Histidinol-phosphate aminotransferase</fullName>
        <ecNumber evidence="8">2.6.1.9</ecNumber>
    </submittedName>
</protein>
<comment type="cofactor">
    <cofactor evidence="1 6">
        <name>pyridoxal 5'-phosphate</name>
        <dbReference type="ChEBI" id="CHEBI:597326"/>
    </cofactor>
</comment>
<dbReference type="EMBL" id="UGYO01000001">
    <property type="protein sequence ID" value="SUI80212.1"/>
    <property type="molecule type" value="Genomic_DNA"/>
</dbReference>
<evidence type="ECO:0000256" key="6">
    <source>
        <dbReference type="RuleBase" id="RU003693"/>
    </source>
</evidence>
<dbReference type="PROSITE" id="PS00599">
    <property type="entry name" value="AA_TRANSFER_CLASS_2"/>
    <property type="match status" value="1"/>
</dbReference>
<dbReference type="PROSITE" id="PS51318">
    <property type="entry name" value="TAT"/>
    <property type="match status" value="1"/>
</dbReference>
<dbReference type="GO" id="GO:0030170">
    <property type="term" value="F:pyridoxal phosphate binding"/>
    <property type="evidence" value="ECO:0007669"/>
    <property type="project" value="InterPro"/>
</dbReference>
<gene>
    <name evidence="8" type="primary">hisC_1</name>
    <name evidence="8" type="ORF">NCTC10738_02779</name>
</gene>
<dbReference type="RefSeq" id="WP_115389905.1">
    <property type="nucleotide sequence ID" value="NZ_JADZHC010000063.1"/>
</dbReference>
<evidence type="ECO:0000256" key="3">
    <source>
        <dbReference type="ARBA" id="ARBA00022576"/>
    </source>
</evidence>
<proteinExistence type="inferred from homology"/>
<evidence type="ECO:0000256" key="1">
    <source>
        <dbReference type="ARBA" id="ARBA00001933"/>
    </source>
</evidence>
<dbReference type="Gene3D" id="3.40.640.10">
    <property type="entry name" value="Type I PLP-dependent aspartate aminotransferase-like (Major domain)"/>
    <property type="match status" value="1"/>
</dbReference>
<evidence type="ECO:0000259" key="7">
    <source>
        <dbReference type="Pfam" id="PF00155"/>
    </source>
</evidence>
<evidence type="ECO:0000313" key="8">
    <source>
        <dbReference type="EMBL" id="SUI80212.1"/>
    </source>
</evidence>
<dbReference type="GO" id="GO:0004400">
    <property type="term" value="F:histidinol-phosphate transaminase activity"/>
    <property type="evidence" value="ECO:0007669"/>
    <property type="project" value="UniProtKB-EC"/>
</dbReference>
<keyword evidence="9" id="KW-1185">Reference proteome</keyword>
<name>A0A380AFR3_9GAMM</name>
<dbReference type="InterPro" id="IPR050106">
    <property type="entry name" value="HistidinolP_aminotransfase"/>
</dbReference>